<organism evidence="1 2">
    <name type="scientific">Cymbomonas tetramitiformis</name>
    <dbReference type="NCBI Taxonomy" id="36881"/>
    <lineage>
        <taxon>Eukaryota</taxon>
        <taxon>Viridiplantae</taxon>
        <taxon>Chlorophyta</taxon>
        <taxon>Pyramimonadophyceae</taxon>
        <taxon>Pyramimonadales</taxon>
        <taxon>Pyramimonadaceae</taxon>
        <taxon>Cymbomonas</taxon>
    </lineage>
</organism>
<proteinExistence type="predicted"/>
<evidence type="ECO:0000313" key="2">
    <source>
        <dbReference type="Proteomes" id="UP001190700"/>
    </source>
</evidence>
<keyword evidence="2" id="KW-1185">Reference proteome</keyword>
<sequence>MRGGSSLFCSTMRLRGVSLRFPRVLGSRSLLLVRFITLLTVLCTIGPQQVCALGKGAAGRKLLGLKLSPAALGAYQGRNISVLSRATRIQVKREPYTHVVLSPALPPALYAALEGTFPSMNDVLHAARVGKLLRGRPEPNTRHKIQAPQGLQRKPGAQKLHKLWQNFIAYHTSPEFYAEMIELFGRAEMTAHLGSGILPNTTGFRSIGVRGMEPKNPRAHNAPTILMDCQISINTPPVAARTTVRAAHIDAHEEIYAGLLYLRHAKDKSTGGNLQVIKCAKKGKCLRISKDAIDKFAAKGQRGQQYNPKDLKVMATVPYKANTFVMFINSDKAFHAVTPRSPTKLPRRFVNIVAQAHYLPPAKHAVGHEKLSPAPTKSGANRSEISWASVGNASLTELLHASLPG</sequence>
<gene>
    <name evidence="1" type="ORF">CYMTET_16103</name>
</gene>
<dbReference type="AlphaFoldDB" id="A0AAE0GCV4"/>
<dbReference type="EMBL" id="LGRX02007017">
    <property type="protein sequence ID" value="KAK3275784.1"/>
    <property type="molecule type" value="Genomic_DNA"/>
</dbReference>
<dbReference type="Gene3D" id="2.60.120.620">
    <property type="entry name" value="q2cbj1_9rhob like domain"/>
    <property type="match status" value="1"/>
</dbReference>
<dbReference type="Proteomes" id="UP001190700">
    <property type="component" value="Unassembled WGS sequence"/>
</dbReference>
<evidence type="ECO:0000313" key="1">
    <source>
        <dbReference type="EMBL" id="KAK3275784.1"/>
    </source>
</evidence>
<reference evidence="1 2" key="1">
    <citation type="journal article" date="2015" name="Genome Biol. Evol.">
        <title>Comparative Genomics of a Bacterivorous Green Alga Reveals Evolutionary Causalities and Consequences of Phago-Mixotrophic Mode of Nutrition.</title>
        <authorList>
            <person name="Burns J.A."/>
            <person name="Paasch A."/>
            <person name="Narechania A."/>
            <person name="Kim E."/>
        </authorList>
    </citation>
    <scope>NUCLEOTIDE SEQUENCE [LARGE SCALE GENOMIC DNA]</scope>
    <source>
        <strain evidence="1 2">PLY_AMNH</strain>
    </source>
</reference>
<accession>A0AAE0GCV4</accession>
<protein>
    <submittedName>
        <fullName evidence="1">Uncharacterized protein</fullName>
    </submittedName>
</protein>
<comment type="caution">
    <text evidence="1">The sequence shown here is derived from an EMBL/GenBank/DDBJ whole genome shotgun (WGS) entry which is preliminary data.</text>
</comment>
<name>A0AAE0GCV4_9CHLO</name>